<evidence type="ECO:0000313" key="3">
    <source>
        <dbReference type="EMBL" id="MCT2116705.1"/>
    </source>
</evidence>
<keyword evidence="2" id="KW-1133">Transmembrane helix</keyword>
<gene>
    <name evidence="4" type="ORF">AB6N35_07180</name>
    <name evidence="5" type="ORF">EDD19_13233</name>
    <name evidence="3" type="ORF">M3D93_02890</name>
</gene>
<keyword evidence="2" id="KW-0472">Membrane</keyword>
<reference evidence="4" key="4">
    <citation type="submission" date="2024-07" db="EMBL/GenBank/DDBJ databases">
        <authorList>
            <person name="Wildschutte H."/>
        </authorList>
    </citation>
    <scope>NUCLEOTIDE SEQUENCE</scope>
    <source>
        <strain evidence="4">N60</strain>
    </source>
</reference>
<evidence type="ECO:0008006" key="8">
    <source>
        <dbReference type="Google" id="ProtNLM"/>
    </source>
</evidence>
<keyword evidence="2" id="KW-0812">Transmembrane</keyword>
<proteinExistence type="predicted"/>
<dbReference type="Proteomes" id="UP001206890">
    <property type="component" value="Unassembled WGS sequence"/>
</dbReference>
<accession>A0A4R3ZQM1</accession>
<reference evidence="5 6" key="1">
    <citation type="submission" date="2019-03" db="EMBL/GenBank/DDBJ databases">
        <title>Root nodule microbial communities of legume samples collected from USA, Mexico and Botswana.</title>
        <authorList>
            <person name="Hirsch A."/>
        </authorList>
    </citation>
    <scope>NUCLEOTIDE SEQUENCE [LARGE SCALE GENOMIC DNA]</scope>
    <source>
        <strain evidence="5 6">55</strain>
    </source>
</reference>
<protein>
    <recommendedName>
        <fullName evidence="8">Protein kinase</fullName>
    </recommendedName>
</protein>
<dbReference type="Proteomes" id="UP001560293">
    <property type="component" value="Unassembled WGS sequence"/>
</dbReference>
<feature type="compositionally biased region" description="Low complexity" evidence="1">
    <location>
        <begin position="73"/>
        <end position="82"/>
    </location>
</feature>
<feature type="compositionally biased region" description="Basic and acidic residues" evidence="1">
    <location>
        <begin position="10"/>
        <end position="25"/>
    </location>
</feature>
<dbReference type="EMBL" id="JBFTEZ010000002">
    <property type="protein sequence ID" value="MEX6464135.1"/>
    <property type="molecule type" value="Genomic_DNA"/>
</dbReference>
<evidence type="ECO:0000313" key="6">
    <source>
        <dbReference type="Proteomes" id="UP000295805"/>
    </source>
</evidence>
<evidence type="ECO:0000256" key="1">
    <source>
        <dbReference type="SAM" id="MobiDB-lite"/>
    </source>
</evidence>
<reference evidence="3" key="2">
    <citation type="submission" date="2022-04" db="EMBL/GenBank/DDBJ databases">
        <title>Human microbiome associated bacterial genomes.</title>
        <authorList>
            <person name="Sandstrom S."/>
            <person name="Salamzade R."/>
            <person name="Kalan L.R."/>
        </authorList>
    </citation>
    <scope>NUCLEOTIDE SEQUENCE</scope>
    <source>
        <strain evidence="3">P3-SID1762</strain>
    </source>
</reference>
<dbReference type="GeneID" id="89529143"/>
<evidence type="ECO:0000313" key="4">
    <source>
        <dbReference type="EMBL" id="MEX6464135.1"/>
    </source>
</evidence>
<dbReference type="Proteomes" id="UP000295805">
    <property type="component" value="Unassembled WGS sequence"/>
</dbReference>
<feature type="region of interest" description="Disordered" evidence="1">
    <location>
        <begin position="65"/>
        <end position="134"/>
    </location>
</feature>
<organism evidence="5 6">
    <name type="scientific">Dietzia cinnamea</name>
    <dbReference type="NCBI Taxonomy" id="321318"/>
    <lineage>
        <taxon>Bacteria</taxon>
        <taxon>Bacillati</taxon>
        <taxon>Actinomycetota</taxon>
        <taxon>Actinomycetes</taxon>
        <taxon>Mycobacteriales</taxon>
        <taxon>Dietziaceae</taxon>
        <taxon>Dietzia</taxon>
    </lineage>
</organism>
<name>A0A4R3ZQM1_9ACTN</name>
<sequence length="224" mass="22885">MTYNSGDGRWGPDGKWHTSDYEPTPRRGTPGAVIALVAVLTVLAVGLLGVIAYLALRPGGIAGDGPGVAAAQSSSSSSSPSTSTPPPPVTETAYTTPPPRETVTVTREAPAPRLPRGGGQPAGADSSGWLSDSQARCNAGDPAAMIGRTTQASFSICVNPDNGRYYYRGSSGGAGVEIDDPTVTRTGAVVTNNDVLYSIDASGMSIYQGGELISSQPMLVLWTG</sequence>
<dbReference type="EMBL" id="SMCX01000032">
    <property type="protein sequence ID" value="TCW20535.1"/>
    <property type="molecule type" value="Genomic_DNA"/>
</dbReference>
<dbReference type="AlphaFoldDB" id="A0A4R3ZQM1"/>
<dbReference type="EMBL" id="JALXTC010000008">
    <property type="protein sequence ID" value="MCT2116705.1"/>
    <property type="molecule type" value="Genomic_DNA"/>
</dbReference>
<comment type="caution">
    <text evidence="5">The sequence shown here is derived from an EMBL/GenBank/DDBJ whole genome shotgun (WGS) entry which is preliminary data.</text>
</comment>
<dbReference type="RefSeq" id="WP_070720741.1">
    <property type="nucleotide sequence ID" value="NZ_CP143053.1"/>
</dbReference>
<feature type="transmembrane region" description="Helical" evidence="2">
    <location>
        <begin position="32"/>
        <end position="56"/>
    </location>
</feature>
<reference evidence="7" key="3">
    <citation type="submission" date="2024-07" db="EMBL/GenBank/DDBJ databases">
        <title>Pseudomonas strain that inhibits Aeromonas fish pathogens.</title>
        <authorList>
            <person name="Wildschutte H."/>
        </authorList>
    </citation>
    <scope>NUCLEOTIDE SEQUENCE [LARGE SCALE GENOMIC DNA]</scope>
    <source>
        <strain evidence="7">n60</strain>
    </source>
</reference>
<evidence type="ECO:0000313" key="7">
    <source>
        <dbReference type="Proteomes" id="UP001560293"/>
    </source>
</evidence>
<evidence type="ECO:0000313" key="5">
    <source>
        <dbReference type="EMBL" id="TCW20535.1"/>
    </source>
</evidence>
<evidence type="ECO:0000256" key="2">
    <source>
        <dbReference type="SAM" id="Phobius"/>
    </source>
</evidence>
<feature type="region of interest" description="Disordered" evidence="1">
    <location>
        <begin position="1"/>
        <end position="26"/>
    </location>
</feature>
<keyword evidence="7" id="KW-1185">Reference proteome</keyword>